<dbReference type="GO" id="GO:0004222">
    <property type="term" value="F:metalloendopeptidase activity"/>
    <property type="evidence" value="ECO:0007669"/>
    <property type="project" value="TreeGrafter"/>
</dbReference>
<evidence type="ECO:0000256" key="1">
    <source>
        <dbReference type="SAM" id="MobiDB-lite"/>
    </source>
</evidence>
<dbReference type="AlphaFoldDB" id="A0A2L0F723"/>
<dbReference type="Proteomes" id="UP000238348">
    <property type="component" value="Chromosome"/>
</dbReference>
<dbReference type="GO" id="GO:0004252">
    <property type="term" value="F:serine-type endopeptidase activity"/>
    <property type="evidence" value="ECO:0007669"/>
    <property type="project" value="UniProtKB-EC"/>
</dbReference>
<dbReference type="InterPro" id="IPR016047">
    <property type="entry name" value="M23ase_b-sheet_dom"/>
</dbReference>
<proteinExistence type="predicted"/>
<dbReference type="InterPro" id="IPR050570">
    <property type="entry name" value="Cell_wall_metabolism_enzyme"/>
</dbReference>
<evidence type="ECO:0000259" key="2">
    <source>
        <dbReference type="Pfam" id="PF01551"/>
    </source>
</evidence>
<feature type="region of interest" description="Disordered" evidence="1">
    <location>
        <begin position="260"/>
        <end position="287"/>
    </location>
</feature>
<sequence>MQPSRRLGTHVGVPSAVPQNPVEASGAPDAADRSAERNVAGGSAAERGAAGAQDAGPNAAGAPPAGRDAADAQDTGRDAAGAPPAGRDVADAPPAASAASLAIERSSAIDDALDAPSRPATPPLPSPRRESAPAAPWSRSGDPRARSAPTWAQQTPSPSRTRSSAPWLRGGDPRAQPPRTPSLVDGPYAGSSDGPRSGDGPRLPPGLGRPPPGPHLSPRMTAVFGGIFGLATLTSLIALLIQGVPVRDERALVEAGAAGSAAATEEAAKPAAAPEISKKKRTPLPGPWRISELAKDPSMLLVSDVMERRSFITALDEKGVPKAQIYRVMKAFEGLRKFDKCGRKDRFTVAMERSTRRVRAFEYEVSASEIYQAREDAAGLLAGTTLDMKIAEEEVVGAFYVGKDLASSYQASGLEAGLLDTIDDALSGRLSTESFEEGSTVRLIAVEETALGMFSRYKRIIALEYRPVDPAQKPLRIYHFTGQESRGYFDERGRQPYAGGWRSPIPGAPVTSKFNPKRMHPVLKKTMPHNGTDFGAPTGTPVYSAYRGVVEWVGPAGPSGNLVTVTHPNGVITGYAHLSRYAPGIKAGMKVGTHQLVGYVGSTGRSTGPHLHFSAKRDGKYFDAETLQLDGERVMPGIDRAAFAAAKEALDKRIDAIPLPEPPPEPVKPDIAAPSEAPPPAAAGSDAPATAAPEVGPSGPTEPERQPPEGAGDDEGELIEGADLKNPPETM</sequence>
<feature type="compositionally biased region" description="Low complexity" evidence="1">
    <location>
        <begin position="682"/>
        <end position="694"/>
    </location>
</feature>
<evidence type="ECO:0000313" key="4">
    <source>
        <dbReference type="Proteomes" id="UP000238348"/>
    </source>
</evidence>
<feature type="domain" description="M23ase beta-sheet core" evidence="2">
    <location>
        <begin position="528"/>
        <end position="623"/>
    </location>
</feature>
<dbReference type="Pfam" id="PF01551">
    <property type="entry name" value="Peptidase_M23"/>
    <property type="match status" value="1"/>
</dbReference>
<dbReference type="Gene3D" id="2.70.70.10">
    <property type="entry name" value="Glucose Permease (Domain IIA)"/>
    <property type="match status" value="1"/>
</dbReference>
<dbReference type="PANTHER" id="PTHR21666:SF270">
    <property type="entry name" value="MUREIN HYDROLASE ACTIVATOR ENVC"/>
    <property type="match status" value="1"/>
</dbReference>
<reference evidence="3 4" key="1">
    <citation type="submission" date="2015-09" db="EMBL/GenBank/DDBJ databases">
        <title>Sorangium comparison.</title>
        <authorList>
            <person name="Zaburannyi N."/>
            <person name="Bunk B."/>
            <person name="Overmann J."/>
            <person name="Mueller R."/>
        </authorList>
    </citation>
    <scope>NUCLEOTIDE SEQUENCE [LARGE SCALE GENOMIC DNA]</scope>
    <source>
        <strain evidence="3 4">So ce26</strain>
    </source>
</reference>
<feature type="compositionally biased region" description="Low complexity" evidence="1">
    <location>
        <begin position="40"/>
        <end position="67"/>
    </location>
</feature>
<name>A0A2L0F723_SORCE</name>
<dbReference type="Gene3D" id="3.10.450.350">
    <property type="match status" value="1"/>
</dbReference>
<dbReference type="PANTHER" id="PTHR21666">
    <property type="entry name" value="PEPTIDASE-RELATED"/>
    <property type="match status" value="1"/>
</dbReference>
<feature type="compositionally biased region" description="Low complexity" evidence="1">
    <location>
        <begin position="153"/>
        <end position="164"/>
    </location>
</feature>
<keyword evidence="3" id="KW-0378">Hydrolase</keyword>
<feature type="region of interest" description="Disordered" evidence="1">
    <location>
        <begin position="1"/>
        <end position="218"/>
    </location>
</feature>
<gene>
    <name evidence="3" type="ORF">SOCE26_087510</name>
</gene>
<dbReference type="InterPro" id="IPR011055">
    <property type="entry name" value="Dup_hybrid_motif"/>
</dbReference>
<dbReference type="SUPFAM" id="SSF51261">
    <property type="entry name" value="Duplicated hybrid motif"/>
    <property type="match status" value="1"/>
</dbReference>
<feature type="compositionally biased region" description="Acidic residues" evidence="1">
    <location>
        <begin position="711"/>
        <end position="720"/>
    </location>
</feature>
<evidence type="ECO:0000313" key="3">
    <source>
        <dbReference type="EMBL" id="AUX47239.1"/>
    </source>
</evidence>
<feature type="compositionally biased region" description="Pro residues" evidence="1">
    <location>
        <begin position="202"/>
        <end position="215"/>
    </location>
</feature>
<feature type="compositionally biased region" description="Low complexity" evidence="1">
    <location>
        <begin position="260"/>
        <end position="275"/>
    </location>
</feature>
<dbReference type="CDD" id="cd12797">
    <property type="entry name" value="M23_peptidase"/>
    <property type="match status" value="1"/>
</dbReference>
<feature type="compositionally biased region" description="Low complexity" evidence="1">
    <location>
        <begin position="78"/>
        <end position="106"/>
    </location>
</feature>
<organism evidence="3 4">
    <name type="scientific">Sorangium cellulosum</name>
    <name type="common">Polyangium cellulosum</name>
    <dbReference type="NCBI Taxonomy" id="56"/>
    <lineage>
        <taxon>Bacteria</taxon>
        <taxon>Pseudomonadati</taxon>
        <taxon>Myxococcota</taxon>
        <taxon>Polyangia</taxon>
        <taxon>Polyangiales</taxon>
        <taxon>Polyangiaceae</taxon>
        <taxon>Sorangium</taxon>
    </lineage>
</organism>
<dbReference type="EMBL" id="CP012673">
    <property type="protein sequence ID" value="AUX47239.1"/>
    <property type="molecule type" value="Genomic_DNA"/>
</dbReference>
<protein>
    <submittedName>
        <fullName evidence="3">Peptidase</fullName>
        <ecNumber evidence="3">3.4.21.53</ecNumber>
    </submittedName>
</protein>
<feature type="compositionally biased region" description="Basic and acidic residues" evidence="1">
    <location>
        <begin position="68"/>
        <end position="77"/>
    </location>
</feature>
<accession>A0A2L0F723</accession>
<feature type="compositionally biased region" description="Low complexity" evidence="1">
    <location>
        <begin position="190"/>
        <end position="201"/>
    </location>
</feature>
<feature type="region of interest" description="Disordered" evidence="1">
    <location>
        <begin position="656"/>
        <end position="731"/>
    </location>
</feature>
<dbReference type="EC" id="3.4.21.53" evidence="3"/>
<dbReference type="OrthoDB" id="9815245at2"/>